<keyword evidence="7" id="KW-1185">Reference proteome</keyword>
<dbReference type="Pfam" id="PF06644">
    <property type="entry name" value="ATP11"/>
    <property type="match status" value="1"/>
</dbReference>
<dbReference type="GO" id="GO:0065003">
    <property type="term" value="P:protein-containing complex assembly"/>
    <property type="evidence" value="ECO:0007669"/>
    <property type="project" value="InterPro"/>
</dbReference>
<dbReference type="Gene3D" id="4.10.1130.20">
    <property type="match status" value="2"/>
</dbReference>
<dbReference type="Pfam" id="PF04969">
    <property type="entry name" value="CS"/>
    <property type="match status" value="1"/>
</dbReference>
<feature type="domain" description="CS" evidence="5">
    <location>
        <begin position="221"/>
        <end position="299"/>
    </location>
</feature>
<proteinExistence type="predicted"/>
<dbReference type="InterPro" id="IPR039790">
    <property type="entry name" value="CHRD1"/>
</dbReference>
<protein>
    <recommendedName>
        <fullName evidence="8">Cysteine and histidine-rich domain-containing protein 1</fullName>
    </recommendedName>
</protein>
<dbReference type="AlphaFoldDB" id="A0A9N9MNB4"/>
<evidence type="ECO:0000259" key="5">
    <source>
        <dbReference type="Pfam" id="PF04969"/>
    </source>
</evidence>
<dbReference type="SUPFAM" id="SSF49764">
    <property type="entry name" value="HSP20-like chaperones"/>
    <property type="match status" value="1"/>
</dbReference>
<dbReference type="GO" id="GO:0005739">
    <property type="term" value="C:mitochondrion"/>
    <property type="evidence" value="ECO:0007669"/>
    <property type="project" value="InterPro"/>
</dbReference>
<evidence type="ECO:0000256" key="1">
    <source>
        <dbReference type="ARBA" id="ARBA00022723"/>
    </source>
</evidence>
<dbReference type="InterPro" id="IPR007051">
    <property type="entry name" value="CHORD_dom"/>
</dbReference>
<dbReference type="Gene3D" id="2.60.40.790">
    <property type="match status" value="1"/>
</dbReference>
<evidence type="ECO:0000313" key="7">
    <source>
        <dbReference type="Proteomes" id="UP001152799"/>
    </source>
</evidence>
<name>A0A9N9MNB4_9CUCU</name>
<dbReference type="GO" id="GO:0046872">
    <property type="term" value="F:metal ion binding"/>
    <property type="evidence" value="ECO:0007669"/>
    <property type="project" value="UniProtKB-KW"/>
</dbReference>
<accession>A0A9N9MNB4</accession>
<dbReference type="PANTHER" id="PTHR46983:SF3">
    <property type="entry name" value="CHPADIPLOID STATE MAINTENANCE PROTEIN CHPA"/>
    <property type="match status" value="1"/>
</dbReference>
<dbReference type="OrthoDB" id="10261079at2759"/>
<sequence>MASPETLQCFNRGCGQKFDPKNNKDDACRHHPGAPFFHDAYKGWSCCNKKCTDFTEFLNIQGCSVTKHSNIKPPEPEKPKVEEIPDVEIVEVKPIIVAPVLKRPSLDSPMSLMQPEIAPGLKSQIDSIENPQKDNKINSDEIAVGTNCKNGGCTISYQDPSSNDSLCLHHPGVPIFHEGLKYWTCCQRKTTDFNAFLNQEGCKEGKHVWKKYSDSDTKVDCRWDYHQTGPYMVISVYAKNYSPSKSTIKLNPIRLTINLIFPQQNSATFQLDIELKGVVDVSACKVTMYGTKVEIKLKKAEAGNWSKLEERIIKNEPEVSKKEIVKPEIVMPKIEAVDLDDLLDCVKMQLTSSMRKILLYRGTFTKLSKQLTQKNIMTTPRKMQEVLDDLKGNPYYDKYAQKIAQIQQTAPEEFKSKIVDLEKKKVKKIEPIKGQQFSPLLNPKEKLATPIQSNEASLDKILKIELIKDKPAEEVELIWQKYHLEKQCISAIIPAKDFETLEQRSAKHPTFLFPLPRSQGYEFIMCQFEANTVHFTPLLHFQVHKENAPECLTITHYKEFKDDKGIVLMRGEYDKNVLNAKEAQCLANELQLYYVQTDKRKLEILQTFTSKPDSFDHMDLVNELNNLKLG</sequence>
<reference evidence="6" key="1">
    <citation type="submission" date="2022-01" db="EMBL/GenBank/DDBJ databases">
        <authorList>
            <person name="King R."/>
        </authorList>
    </citation>
    <scope>NUCLEOTIDE SEQUENCE</scope>
</reference>
<keyword evidence="2" id="KW-0677">Repeat</keyword>
<keyword evidence="3" id="KW-0862">Zinc</keyword>
<dbReference type="InterPro" id="IPR007052">
    <property type="entry name" value="CS_dom"/>
</dbReference>
<evidence type="ECO:0008006" key="8">
    <source>
        <dbReference type="Google" id="ProtNLM"/>
    </source>
</evidence>
<dbReference type="CDD" id="cd06488">
    <property type="entry name" value="p23_melusin_like"/>
    <property type="match status" value="1"/>
</dbReference>
<evidence type="ECO:0000259" key="4">
    <source>
        <dbReference type="Pfam" id="PF04968"/>
    </source>
</evidence>
<dbReference type="PANTHER" id="PTHR46983">
    <property type="entry name" value="CYSTEINE AND HISTIDINE-RICH DOMAIN-CONTAINING PROTEIN 1"/>
    <property type="match status" value="1"/>
</dbReference>
<evidence type="ECO:0000256" key="2">
    <source>
        <dbReference type="ARBA" id="ARBA00022737"/>
    </source>
</evidence>
<gene>
    <name evidence="6" type="ORF">CEUTPL_LOCUS5922</name>
</gene>
<feature type="domain" description="CHORD" evidence="4">
    <location>
        <begin position="146"/>
        <end position="207"/>
    </location>
</feature>
<dbReference type="Proteomes" id="UP001152799">
    <property type="component" value="Chromosome 2"/>
</dbReference>
<dbReference type="Pfam" id="PF04968">
    <property type="entry name" value="CHORD"/>
    <property type="match status" value="2"/>
</dbReference>
<keyword evidence="1" id="KW-0479">Metal-binding</keyword>
<organism evidence="6 7">
    <name type="scientific">Ceutorhynchus assimilis</name>
    <name type="common">cabbage seed weevil</name>
    <dbReference type="NCBI Taxonomy" id="467358"/>
    <lineage>
        <taxon>Eukaryota</taxon>
        <taxon>Metazoa</taxon>
        <taxon>Ecdysozoa</taxon>
        <taxon>Arthropoda</taxon>
        <taxon>Hexapoda</taxon>
        <taxon>Insecta</taxon>
        <taxon>Pterygota</taxon>
        <taxon>Neoptera</taxon>
        <taxon>Endopterygota</taxon>
        <taxon>Coleoptera</taxon>
        <taxon>Polyphaga</taxon>
        <taxon>Cucujiformia</taxon>
        <taxon>Curculionidae</taxon>
        <taxon>Ceutorhynchinae</taxon>
        <taxon>Ceutorhynchus</taxon>
    </lineage>
</organism>
<dbReference type="EMBL" id="OU892278">
    <property type="protein sequence ID" value="CAG9765313.1"/>
    <property type="molecule type" value="Genomic_DNA"/>
</dbReference>
<dbReference type="InterPro" id="IPR008978">
    <property type="entry name" value="HSP20-like_chaperone"/>
</dbReference>
<evidence type="ECO:0000256" key="3">
    <source>
        <dbReference type="ARBA" id="ARBA00022833"/>
    </source>
</evidence>
<evidence type="ECO:0000313" key="6">
    <source>
        <dbReference type="EMBL" id="CAG9765313.1"/>
    </source>
</evidence>
<dbReference type="InterPro" id="IPR010591">
    <property type="entry name" value="ATP11"/>
</dbReference>
<feature type="domain" description="CHORD" evidence="4">
    <location>
        <begin position="8"/>
        <end position="68"/>
    </location>
</feature>